<dbReference type="InterPro" id="IPR029069">
    <property type="entry name" value="HotDog_dom_sf"/>
</dbReference>
<keyword evidence="2 3" id="KW-0378">Hydrolase</keyword>
<dbReference type="PANTHER" id="PTHR31793">
    <property type="entry name" value="4-HYDROXYBENZOYL-COA THIOESTERASE FAMILY MEMBER"/>
    <property type="match status" value="1"/>
</dbReference>
<dbReference type="OrthoDB" id="9800856at2"/>
<comment type="caution">
    <text evidence="3">The sequence shown here is derived from an EMBL/GenBank/DDBJ whole genome shotgun (WGS) entry which is preliminary data.</text>
</comment>
<evidence type="ECO:0000256" key="2">
    <source>
        <dbReference type="ARBA" id="ARBA00022801"/>
    </source>
</evidence>
<dbReference type="GO" id="GO:0047617">
    <property type="term" value="F:fatty acyl-CoA hydrolase activity"/>
    <property type="evidence" value="ECO:0007669"/>
    <property type="project" value="TreeGrafter"/>
</dbReference>
<evidence type="ECO:0000313" key="4">
    <source>
        <dbReference type="Proteomes" id="UP000315440"/>
    </source>
</evidence>
<dbReference type="CDD" id="cd00586">
    <property type="entry name" value="4HBT"/>
    <property type="match status" value="1"/>
</dbReference>
<reference evidence="3 4" key="1">
    <citation type="submission" date="2019-02" db="EMBL/GenBank/DDBJ databases">
        <title>Deep-cultivation of Planctomycetes and their phenomic and genomic characterization uncovers novel biology.</title>
        <authorList>
            <person name="Wiegand S."/>
            <person name="Jogler M."/>
            <person name="Boedeker C."/>
            <person name="Pinto D."/>
            <person name="Vollmers J."/>
            <person name="Rivas-Marin E."/>
            <person name="Kohn T."/>
            <person name="Peeters S.H."/>
            <person name="Heuer A."/>
            <person name="Rast P."/>
            <person name="Oberbeckmann S."/>
            <person name="Bunk B."/>
            <person name="Jeske O."/>
            <person name="Meyerdierks A."/>
            <person name="Storesund J.E."/>
            <person name="Kallscheuer N."/>
            <person name="Luecker S."/>
            <person name="Lage O.M."/>
            <person name="Pohl T."/>
            <person name="Merkel B.J."/>
            <person name="Hornburger P."/>
            <person name="Mueller R.-W."/>
            <person name="Bruemmer F."/>
            <person name="Labrenz M."/>
            <person name="Spormann A.M."/>
            <person name="Op Den Camp H."/>
            <person name="Overmann J."/>
            <person name="Amann R."/>
            <person name="Jetten M.S.M."/>
            <person name="Mascher T."/>
            <person name="Medema M.H."/>
            <person name="Devos D.P."/>
            <person name="Kaster A.-K."/>
            <person name="Ovreas L."/>
            <person name="Rohde M."/>
            <person name="Galperin M.Y."/>
            <person name="Jogler C."/>
        </authorList>
    </citation>
    <scope>NUCLEOTIDE SEQUENCE [LARGE SCALE GENOMIC DNA]</scope>
    <source>
        <strain evidence="3 4">Mal64</strain>
    </source>
</reference>
<dbReference type="EMBL" id="SJPQ01000003">
    <property type="protein sequence ID" value="TWT87444.1"/>
    <property type="molecule type" value="Genomic_DNA"/>
</dbReference>
<name>A0A5C5ZJ96_9BACT</name>
<dbReference type="RefSeq" id="WP_146401585.1">
    <property type="nucleotide sequence ID" value="NZ_SJPQ01000003.1"/>
</dbReference>
<proteinExistence type="inferred from homology"/>
<dbReference type="GO" id="GO:0061522">
    <property type="term" value="F:1,4-dihydroxy-2-naphthoyl-CoA thioesterase activity"/>
    <property type="evidence" value="ECO:0007669"/>
    <property type="project" value="UniProtKB-EC"/>
</dbReference>
<keyword evidence="4" id="KW-1185">Reference proteome</keyword>
<dbReference type="Pfam" id="PF13279">
    <property type="entry name" value="4HBT_2"/>
    <property type="match status" value="1"/>
</dbReference>
<dbReference type="SUPFAM" id="SSF54637">
    <property type="entry name" value="Thioesterase/thiol ester dehydrase-isomerase"/>
    <property type="match status" value="1"/>
</dbReference>
<dbReference type="AlphaFoldDB" id="A0A5C5ZJ96"/>
<comment type="similarity">
    <text evidence="1">Belongs to the 4-hydroxybenzoyl-CoA thioesterase family.</text>
</comment>
<protein>
    <submittedName>
        <fullName evidence="3">1,4-dihydroxy-2-naphthoyl-CoA hydrolase</fullName>
        <ecNumber evidence="3">3.1.2.28</ecNumber>
    </submittedName>
</protein>
<evidence type="ECO:0000313" key="3">
    <source>
        <dbReference type="EMBL" id="TWT87444.1"/>
    </source>
</evidence>
<dbReference type="Proteomes" id="UP000315440">
    <property type="component" value="Unassembled WGS sequence"/>
</dbReference>
<dbReference type="PANTHER" id="PTHR31793:SF27">
    <property type="entry name" value="NOVEL THIOESTERASE SUPERFAMILY DOMAIN AND SAPOSIN A-TYPE DOMAIN CONTAINING PROTEIN (0610012H03RIK)"/>
    <property type="match status" value="1"/>
</dbReference>
<accession>A0A5C5ZJ96</accession>
<organism evidence="3 4">
    <name type="scientific">Pseudobythopirellula maris</name>
    <dbReference type="NCBI Taxonomy" id="2527991"/>
    <lineage>
        <taxon>Bacteria</taxon>
        <taxon>Pseudomonadati</taxon>
        <taxon>Planctomycetota</taxon>
        <taxon>Planctomycetia</taxon>
        <taxon>Pirellulales</taxon>
        <taxon>Lacipirellulaceae</taxon>
        <taxon>Pseudobythopirellula</taxon>
    </lineage>
</organism>
<sequence length="146" mass="15882">MGQTFKTRRLVEFSDTDMAGIAHFSAFFRWMESAEHALLRSTGLSVFDIPAEVDLPDGASLSFPRVKASCDYRSPARCEDELDVAVTIGRLGAKSVTYKVRFSLDGKELAEGEVTSVCCVIQHGKPPASTPIPAEVADKLRPFVAS</sequence>
<dbReference type="Gene3D" id="3.10.129.10">
    <property type="entry name" value="Hotdog Thioesterase"/>
    <property type="match status" value="1"/>
</dbReference>
<dbReference type="EC" id="3.1.2.28" evidence="3"/>
<evidence type="ECO:0000256" key="1">
    <source>
        <dbReference type="ARBA" id="ARBA00005953"/>
    </source>
</evidence>
<dbReference type="InterPro" id="IPR050563">
    <property type="entry name" value="4-hydroxybenzoyl-CoA_TE"/>
</dbReference>
<gene>
    <name evidence="3" type="ORF">Mal64_29830</name>
</gene>